<keyword evidence="3 6" id="KW-0812">Transmembrane</keyword>
<evidence type="ECO:0000313" key="8">
    <source>
        <dbReference type="Proteomes" id="UP000605986"/>
    </source>
</evidence>
<dbReference type="OrthoDB" id="6730379at2759"/>
<dbReference type="SUPFAM" id="SSF103473">
    <property type="entry name" value="MFS general substrate transporter"/>
    <property type="match status" value="1"/>
</dbReference>
<feature type="transmembrane region" description="Helical" evidence="6">
    <location>
        <begin position="6"/>
        <end position="25"/>
    </location>
</feature>
<sequence length="210" mass="22852">MLVGLPTGVINFTTVWISALVPHFFPNTRIYTAIALTMIPLGATVALLVLPSTTDCTNCVRWGVAASTWLAQLGSAPLCASASLLASNVKGNTKKSIVSAGFFIAGCAGAIVSPYAWGKKEREKGNENRDLKYTEGYILNIVCWTCLLAVFSIYLLLIKRKNRFRDQMAAEGYLEYATGGQHDENSHTQIGVSEDSDLTDLQDKGFRYST</sequence>
<protein>
    <submittedName>
        <fullName evidence="7">Major facilitator superfamily transporter</fullName>
    </submittedName>
</protein>
<dbReference type="PANTHER" id="PTHR43791:SF103">
    <property type="entry name" value="MAJOR FACILITATOR SUPERFAMILY (MFS) PROFILE DOMAIN-CONTAINING PROTEIN-RELATED"/>
    <property type="match status" value="1"/>
</dbReference>
<dbReference type="EMBL" id="JAADJG010000176">
    <property type="protein sequence ID" value="KAF4452741.1"/>
    <property type="molecule type" value="Genomic_DNA"/>
</dbReference>
<accession>A0A8H4KMV4</accession>
<proteinExistence type="predicted"/>
<evidence type="ECO:0000256" key="4">
    <source>
        <dbReference type="ARBA" id="ARBA00022989"/>
    </source>
</evidence>
<dbReference type="GO" id="GO:0016020">
    <property type="term" value="C:membrane"/>
    <property type="evidence" value="ECO:0007669"/>
    <property type="project" value="UniProtKB-SubCell"/>
</dbReference>
<keyword evidence="2" id="KW-0813">Transport</keyword>
<dbReference type="AlphaFoldDB" id="A0A8H4KMV4"/>
<dbReference type="PANTHER" id="PTHR43791">
    <property type="entry name" value="PERMEASE-RELATED"/>
    <property type="match status" value="1"/>
</dbReference>
<evidence type="ECO:0000256" key="5">
    <source>
        <dbReference type="ARBA" id="ARBA00023136"/>
    </source>
</evidence>
<feature type="transmembrane region" description="Helical" evidence="6">
    <location>
        <begin position="137"/>
        <end position="158"/>
    </location>
</feature>
<feature type="transmembrane region" description="Helical" evidence="6">
    <location>
        <begin position="97"/>
        <end position="117"/>
    </location>
</feature>
<keyword evidence="8" id="KW-1185">Reference proteome</keyword>
<dbReference type="InterPro" id="IPR036259">
    <property type="entry name" value="MFS_trans_sf"/>
</dbReference>
<dbReference type="GO" id="GO:0022857">
    <property type="term" value="F:transmembrane transporter activity"/>
    <property type="evidence" value="ECO:0007669"/>
    <property type="project" value="TreeGrafter"/>
</dbReference>
<keyword evidence="4 6" id="KW-1133">Transmembrane helix</keyword>
<reference evidence="7" key="1">
    <citation type="submission" date="2020-01" db="EMBL/GenBank/DDBJ databases">
        <title>Identification and distribution of gene clusters putatively required for synthesis of sphingolipid metabolism inhibitors in phylogenetically diverse species of the filamentous fungus Fusarium.</title>
        <authorList>
            <person name="Kim H.-S."/>
            <person name="Busman M."/>
            <person name="Brown D.W."/>
            <person name="Divon H."/>
            <person name="Uhlig S."/>
            <person name="Proctor R.H."/>
        </authorList>
    </citation>
    <scope>NUCLEOTIDE SEQUENCE</scope>
    <source>
        <strain evidence="7">NRRL 53441</strain>
    </source>
</reference>
<name>A0A8H4KMV4_9HYPO</name>
<evidence type="ECO:0000256" key="2">
    <source>
        <dbReference type="ARBA" id="ARBA00022448"/>
    </source>
</evidence>
<evidence type="ECO:0000256" key="3">
    <source>
        <dbReference type="ARBA" id="ARBA00022692"/>
    </source>
</evidence>
<organism evidence="7 8">
    <name type="scientific">Fusarium austroafricanum</name>
    <dbReference type="NCBI Taxonomy" id="2364996"/>
    <lineage>
        <taxon>Eukaryota</taxon>
        <taxon>Fungi</taxon>
        <taxon>Dikarya</taxon>
        <taxon>Ascomycota</taxon>
        <taxon>Pezizomycotina</taxon>
        <taxon>Sordariomycetes</taxon>
        <taxon>Hypocreomycetidae</taxon>
        <taxon>Hypocreales</taxon>
        <taxon>Nectriaceae</taxon>
        <taxon>Fusarium</taxon>
        <taxon>Fusarium concolor species complex</taxon>
    </lineage>
</organism>
<evidence type="ECO:0000256" key="6">
    <source>
        <dbReference type="SAM" id="Phobius"/>
    </source>
</evidence>
<evidence type="ECO:0000256" key="1">
    <source>
        <dbReference type="ARBA" id="ARBA00004141"/>
    </source>
</evidence>
<comment type="caution">
    <text evidence="7">The sequence shown here is derived from an EMBL/GenBank/DDBJ whole genome shotgun (WGS) entry which is preliminary data.</text>
</comment>
<feature type="transmembrane region" description="Helical" evidence="6">
    <location>
        <begin position="30"/>
        <end position="50"/>
    </location>
</feature>
<comment type="subcellular location">
    <subcellularLocation>
        <location evidence="1">Membrane</location>
        <topology evidence="1">Multi-pass membrane protein</topology>
    </subcellularLocation>
</comment>
<dbReference type="Proteomes" id="UP000605986">
    <property type="component" value="Unassembled WGS sequence"/>
</dbReference>
<evidence type="ECO:0000313" key="7">
    <source>
        <dbReference type="EMBL" id="KAF4452741.1"/>
    </source>
</evidence>
<keyword evidence="5 6" id="KW-0472">Membrane</keyword>
<gene>
    <name evidence="7" type="ORF">F53441_4452</name>
</gene>